<dbReference type="PANTHER" id="PTHR31650">
    <property type="entry name" value="O-ACYLTRANSFERASE (WSD1-LIKE) FAMILY PROTEIN"/>
    <property type="match status" value="1"/>
</dbReference>
<evidence type="ECO:0000256" key="7">
    <source>
        <dbReference type="ARBA" id="ARBA00022798"/>
    </source>
</evidence>
<dbReference type="Proteomes" id="UP000467193">
    <property type="component" value="Chromosome"/>
</dbReference>
<evidence type="ECO:0000256" key="6">
    <source>
        <dbReference type="ARBA" id="ARBA00022679"/>
    </source>
</evidence>
<evidence type="ECO:0000256" key="8">
    <source>
        <dbReference type="ARBA" id="ARBA00023098"/>
    </source>
</evidence>
<sequence length="473" mass="51689">MRRLNGVDALLLYSEAPEIHMHTLKIGIVDVSGMAGAFSFEVFRRIAEARLQAMAPLRYQLVDIPLRLHHPMWTENVDIDFDYHLRSARVAAPGGRRELDELIGEIASTPLDRTRPLWEMYVAEGLAYNRIAIIHKVHHVLADGVASANQMAWAIQPDPPALATPPIQTADAERTWAGLVRAAGRDHARQIGRLPGLVVETGRGVSRVRRRARERGRHPELAANFAPPPCFINHVVSPVRRFATAPLALSDVKEVAKALGVTINDVVLATVAGALRELLLRYDGTADVPLIAGVPVSYGRPDRLVGNEFSYMTPSLAVHVADPIERVRLTATATRIAKENHQLLGPSLLPSWMNYLPPAVAPEAFRWQSKRMESSAIMNLTVSNVPGPRERGSIEGATITEIYSVGPLVLGSGMNVTVWSYVDQLNVSVLTDDLTTDDPHEVTDAMVRSFTELRKAAGITGGLTPLEAVLPAV</sequence>
<evidence type="ECO:0000256" key="3">
    <source>
        <dbReference type="ARBA" id="ARBA00009587"/>
    </source>
</evidence>
<evidence type="ECO:0000259" key="12">
    <source>
        <dbReference type="Pfam" id="PF03007"/>
    </source>
</evidence>
<evidence type="ECO:0000256" key="2">
    <source>
        <dbReference type="ARBA" id="ARBA00005189"/>
    </source>
</evidence>
<dbReference type="EMBL" id="AP022588">
    <property type="protein sequence ID" value="BBY29349.1"/>
    <property type="molecule type" value="Genomic_DNA"/>
</dbReference>
<keyword evidence="7 11" id="KW-0319">Glycerol metabolism</keyword>
<dbReference type="GO" id="GO:0071731">
    <property type="term" value="P:response to nitric oxide"/>
    <property type="evidence" value="ECO:0007669"/>
    <property type="project" value="TreeGrafter"/>
</dbReference>
<gene>
    <name evidence="14" type="ORF">MSEDJ_34450</name>
</gene>
<dbReference type="AlphaFoldDB" id="A0A7I7QSI4"/>
<evidence type="ECO:0000256" key="11">
    <source>
        <dbReference type="RuleBase" id="RU361241"/>
    </source>
</evidence>
<name>A0A7I7QSI4_9MYCO</name>
<evidence type="ECO:0000313" key="14">
    <source>
        <dbReference type="EMBL" id="BBY29349.1"/>
    </source>
</evidence>
<dbReference type="SUPFAM" id="SSF52777">
    <property type="entry name" value="CoA-dependent acyltransferases"/>
    <property type="match status" value="2"/>
</dbReference>
<comment type="pathway">
    <text evidence="2">Lipid metabolism.</text>
</comment>
<evidence type="ECO:0000313" key="15">
    <source>
        <dbReference type="Proteomes" id="UP000467193"/>
    </source>
</evidence>
<dbReference type="EC" id="2.3.1.20" evidence="4 11"/>
<dbReference type="GO" id="GO:0001666">
    <property type="term" value="P:response to hypoxia"/>
    <property type="evidence" value="ECO:0007669"/>
    <property type="project" value="TreeGrafter"/>
</dbReference>
<dbReference type="GO" id="GO:0006071">
    <property type="term" value="P:glycerol metabolic process"/>
    <property type="evidence" value="ECO:0007669"/>
    <property type="project" value="UniProtKB-KW"/>
</dbReference>
<feature type="domain" description="O-acyltransferase WSD1-like N-terminal" evidence="12">
    <location>
        <begin position="4"/>
        <end position="267"/>
    </location>
</feature>
<proteinExistence type="inferred from homology"/>
<comment type="pathway">
    <text evidence="1 11">Glycerolipid metabolism; triacylglycerol biosynthesis.</text>
</comment>
<dbReference type="InterPro" id="IPR009721">
    <property type="entry name" value="O-acyltransferase_WSD1_C"/>
</dbReference>
<dbReference type="GO" id="GO:0019432">
    <property type="term" value="P:triglyceride biosynthetic process"/>
    <property type="evidence" value="ECO:0007669"/>
    <property type="project" value="UniProtKB-UniPathway"/>
</dbReference>
<dbReference type="NCBIfam" id="TIGR02946">
    <property type="entry name" value="acyl_WS_DGAT"/>
    <property type="match status" value="1"/>
</dbReference>
<reference evidence="14 15" key="1">
    <citation type="journal article" date="2019" name="Emerg. Microbes Infect.">
        <title>Comprehensive subspecies identification of 175 nontuberculous mycobacteria species based on 7547 genomic profiles.</title>
        <authorList>
            <person name="Matsumoto Y."/>
            <person name="Kinjo T."/>
            <person name="Motooka D."/>
            <person name="Nabeya D."/>
            <person name="Jung N."/>
            <person name="Uechi K."/>
            <person name="Horii T."/>
            <person name="Iida T."/>
            <person name="Fujita J."/>
            <person name="Nakamura S."/>
        </authorList>
    </citation>
    <scope>NUCLEOTIDE SEQUENCE [LARGE SCALE GENOMIC DNA]</scope>
    <source>
        <strain evidence="14 15">JCM 17899</strain>
    </source>
</reference>
<dbReference type="InterPro" id="IPR014292">
    <property type="entry name" value="Acyl_transf_WS/DGAT"/>
</dbReference>
<evidence type="ECO:0000256" key="10">
    <source>
        <dbReference type="ARBA" id="ARBA00048109"/>
    </source>
</evidence>
<feature type="domain" description="O-acyltransferase WSD1 C-terminal" evidence="13">
    <location>
        <begin position="306"/>
        <end position="453"/>
    </location>
</feature>
<keyword evidence="15" id="KW-1185">Reference proteome</keyword>
<evidence type="ECO:0000259" key="13">
    <source>
        <dbReference type="Pfam" id="PF06974"/>
    </source>
</evidence>
<dbReference type="InterPro" id="IPR004255">
    <property type="entry name" value="O-acyltransferase_WSD1_N"/>
</dbReference>
<dbReference type="GO" id="GO:0005886">
    <property type="term" value="C:plasma membrane"/>
    <property type="evidence" value="ECO:0007669"/>
    <property type="project" value="TreeGrafter"/>
</dbReference>
<comment type="catalytic activity">
    <reaction evidence="10 11">
        <text>an acyl-CoA + a 1,2-diacyl-sn-glycerol = a triacyl-sn-glycerol + CoA</text>
        <dbReference type="Rhea" id="RHEA:10868"/>
        <dbReference type="ChEBI" id="CHEBI:17815"/>
        <dbReference type="ChEBI" id="CHEBI:57287"/>
        <dbReference type="ChEBI" id="CHEBI:58342"/>
        <dbReference type="ChEBI" id="CHEBI:64615"/>
        <dbReference type="EC" id="2.3.1.20"/>
    </reaction>
</comment>
<keyword evidence="5 11" id="KW-0444">Lipid biosynthesis</keyword>
<keyword evidence="6 11" id="KW-0808">Transferase</keyword>
<evidence type="ECO:0000256" key="4">
    <source>
        <dbReference type="ARBA" id="ARBA00013244"/>
    </source>
</evidence>
<evidence type="ECO:0000256" key="5">
    <source>
        <dbReference type="ARBA" id="ARBA00022516"/>
    </source>
</evidence>
<protein>
    <recommendedName>
        <fullName evidence="4 11">Diacylglycerol O-acyltransferase</fullName>
        <ecNumber evidence="4 11">2.3.1.20</ecNumber>
    </recommendedName>
</protein>
<dbReference type="PANTHER" id="PTHR31650:SF1">
    <property type="entry name" value="WAX ESTER SYNTHASE_DIACYLGLYCEROL ACYLTRANSFERASE 4-RELATED"/>
    <property type="match status" value="1"/>
</dbReference>
<organism evidence="14 15">
    <name type="scientific">Mycolicibacterium sediminis</name>
    <dbReference type="NCBI Taxonomy" id="1286180"/>
    <lineage>
        <taxon>Bacteria</taxon>
        <taxon>Bacillati</taxon>
        <taxon>Actinomycetota</taxon>
        <taxon>Actinomycetes</taxon>
        <taxon>Mycobacteriales</taxon>
        <taxon>Mycobacteriaceae</taxon>
        <taxon>Mycolicibacterium</taxon>
    </lineage>
</organism>
<dbReference type="InterPro" id="IPR045034">
    <property type="entry name" value="O-acyltransferase_WSD1-like"/>
</dbReference>
<dbReference type="Pfam" id="PF06974">
    <property type="entry name" value="WS_DGAT_C"/>
    <property type="match status" value="1"/>
</dbReference>
<keyword evidence="8 11" id="KW-0443">Lipid metabolism</keyword>
<dbReference type="UniPathway" id="UPA00282"/>
<evidence type="ECO:0000256" key="1">
    <source>
        <dbReference type="ARBA" id="ARBA00004771"/>
    </source>
</evidence>
<dbReference type="GO" id="GO:0004144">
    <property type="term" value="F:diacylglycerol O-acyltransferase activity"/>
    <property type="evidence" value="ECO:0007669"/>
    <property type="project" value="UniProtKB-EC"/>
</dbReference>
<dbReference type="RefSeq" id="WP_163798103.1">
    <property type="nucleotide sequence ID" value="NZ_AP022588.1"/>
</dbReference>
<comment type="similarity">
    <text evidence="3 11">Belongs to the long-chain O-acyltransferase family.</text>
</comment>
<keyword evidence="9 11" id="KW-0012">Acyltransferase</keyword>
<dbReference type="Pfam" id="PF03007">
    <property type="entry name" value="WS_DGAT_cat"/>
    <property type="match status" value="1"/>
</dbReference>
<dbReference type="KEGG" id="msei:MSEDJ_34450"/>
<evidence type="ECO:0000256" key="9">
    <source>
        <dbReference type="ARBA" id="ARBA00023315"/>
    </source>
</evidence>
<accession>A0A7I7QSI4</accession>
<dbReference type="GO" id="GO:0051701">
    <property type="term" value="P:biological process involved in interaction with host"/>
    <property type="evidence" value="ECO:0007669"/>
    <property type="project" value="TreeGrafter"/>
</dbReference>